<evidence type="ECO:0000256" key="1">
    <source>
        <dbReference type="ARBA" id="ARBA00022630"/>
    </source>
</evidence>
<accession>A0ABW9AKX1</accession>
<gene>
    <name evidence="4" type="ORF">PQR57_05765</name>
</gene>
<dbReference type="Proteomes" id="UP001629230">
    <property type="component" value="Unassembled WGS sequence"/>
</dbReference>
<name>A0ABW9AKX1_9BURK</name>
<comment type="caution">
    <text evidence="4">The sequence shown here is derived from an EMBL/GenBank/DDBJ whole genome shotgun (WGS) entry which is preliminary data.</text>
</comment>
<dbReference type="PRINTS" id="PR00420">
    <property type="entry name" value="RNGMNOXGNASE"/>
</dbReference>
<reference evidence="4 5" key="1">
    <citation type="journal article" date="2024" name="Chem. Sci.">
        <title>Discovery of megapolipeptins by genome mining of a Burkholderiales bacteria collection.</title>
        <authorList>
            <person name="Paulo B.S."/>
            <person name="Recchia M.J.J."/>
            <person name="Lee S."/>
            <person name="Fergusson C.H."/>
            <person name="Romanowski S.B."/>
            <person name="Hernandez A."/>
            <person name="Krull N."/>
            <person name="Liu D.Y."/>
            <person name="Cavanagh H."/>
            <person name="Bos A."/>
            <person name="Gray C.A."/>
            <person name="Murphy B.T."/>
            <person name="Linington R.G."/>
            <person name="Eustaquio A.S."/>
        </authorList>
    </citation>
    <scope>NUCLEOTIDE SEQUENCE [LARGE SCALE GENOMIC DNA]</scope>
    <source>
        <strain evidence="4 5">RL17-350-BIC-A</strain>
    </source>
</reference>
<dbReference type="EMBL" id="JAQQEZ010000003">
    <property type="protein sequence ID" value="MFM0000514.1"/>
    <property type="molecule type" value="Genomic_DNA"/>
</dbReference>
<protein>
    <submittedName>
        <fullName evidence="4">FAD-dependent monooxygenase</fullName>
    </submittedName>
</protein>
<dbReference type="RefSeq" id="WP_408175973.1">
    <property type="nucleotide sequence ID" value="NZ_JAQQEZ010000003.1"/>
</dbReference>
<evidence type="ECO:0000259" key="3">
    <source>
        <dbReference type="Pfam" id="PF01494"/>
    </source>
</evidence>
<keyword evidence="5" id="KW-1185">Reference proteome</keyword>
<dbReference type="PANTHER" id="PTHR43004">
    <property type="entry name" value="TRK SYSTEM POTASSIUM UPTAKE PROTEIN"/>
    <property type="match status" value="1"/>
</dbReference>
<sequence length="602" mass="66118">MRQIRVPVFVVGAGPAGLTTAALLAKYGVEVLAITRYPGTAHSPRAHITNQRTVEVFRDLGIEDRVRALSTSNKLMTNNVWATSFTGTELGRLQTWGTGEQRKADYEMASPSEMCNAPQHLLEPAILTAAREFGAKVLFNTELVSIRQTEEAVFSRVVDRLTGEEIEVISEYAVGADGAQSLVVKDIGFELEGEMGLGYALNCWLEVDLSQYCAHRPGVLYWMYQPGCDYWVGSGVWICVRPWNEWVMVSMYNPADGEPDLSEDAIIQRARATIGDPDIPVRVKAVSKWTINRMVARQMVKGRVAIAGDAAHRHPPANGLGSNTSVQDAFNLAWKLALIVKGQAAPSLLQTYSDERQPVAEQVVNRAIRSMTDMLPISQALGFRDGQGADEGWASLDELFSNTSVGRTRRKQLASAIDLQNYQFNCHGVELGQRYTSAAVVRDGARFPEPSRDAELYYHATTTPGAYTPHAWIQHEGRRVSTLDLVGQGSFALLTGMGGQPWVEALRQVGNEFGIFVNGWVIAHGSSTIDAYGRWGELREIEDGGCVVVRPDRFVAYRANDLVADPLGTLRRVFAQILGREPQSMSATWSHSATASTVAGRE</sequence>
<keyword evidence="2" id="KW-0274">FAD</keyword>
<evidence type="ECO:0000313" key="4">
    <source>
        <dbReference type="EMBL" id="MFM0000514.1"/>
    </source>
</evidence>
<feature type="domain" description="FAD-binding" evidence="3">
    <location>
        <begin position="6"/>
        <end position="367"/>
    </location>
</feature>
<dbReference type="Pfam" id="PF01494">
    <property type="entry name" value="FAD_binding_3"/>
    <property type="match status" value="1"/>
</dbReference>
<dbReference type="PANTHER" id="PTHR43004:SF8">
    <property type="entry name" value="FAD-BINDING DOMAIN-CONTAINING PROTEIN-RELATED"/>
    <property type="match status" value="1"/>
</dbReference>
<keyword evidence="4" id="KW-0560">Oxidoreductase</keyword>
<dbReference type="Gene3D" id="3.50.50.60">
    <property type="entry name" value="FAD/NAD(P)-binding domain"/>
    <property type="match status" value="1"/>
</dbReference>
<dbReference type="GO" id="GO:0004497">
    <property type="term" value="F:monooxygenase activity"/>
    <property type="evidence" value="ECO:0007669"/>
    <property type="project" value="UniProtKB-KW"/>
</dbReference>
<dbReference type="SUPFAM" id="SSF51905">
    <property type="entry name" value="FAD/NAD(P)-binding domain"/>
    <property type="match status" value="1"/>
</dbReference>
<dbReference type="Gene3D" id="3.30.9.10">
    <property type="entry name" value="D-Amino Acid Oxidase, subunit A, domain 2"/>
    <property type="match status" value="1"/>
</dbReference>
<dbReference type="InterPro" id="IPR002938">
    <property type="entry name" value="FAD-bd"/>
</dbReference>
<organism evidence="4 5">
    <name type="scientific">Paraburkholderia dipogonis</name>
    <dbReference type="NCBI Taxonomy" id="1211383"/>
    <lineage>
        <taxon>Bacteria</taxon>
        <taxon>Pseudomonadati</taxon>
        <taxon>Pseudomonadota</taxon>
        <taxon>Betaproteobacteria</taxon>
        <taxon>Burkholderiales</taxon>
        <taxon>Burkholderiaceae</taxon>
        <taxon>Paraburkholderia</taxon>
    </lineage>
</organism>
<proteinExistence type="predicted"/>
<evidence type="ECO:0000256" key="2">
    <source>
        <dbReference type="ARBA" id="ARBA00022827"/>
    </source>
</evidence>
<dbReference type="InterPro" id="IPR036188">
    <property type="entry name" value="FAD/NAD-bd_sf"/>
</dbReference>
<keyword evidence="1" id="KW-0285">Flavoprotein</keyword>
<evidence type="ECO:0000313" key="5">
    <source>
        <dbReference type="Proteomes" id="UP001629230"/>
    </source>
</evidence>
<keyword evidence="4" id="KW-0503">Monooxygenase</keyword>
<dbReference type="Gene3D" id="3.40.30.120">
    <property type="match status" value="1"/>
</dbReference>
<dbReference type="InterPro" id="IPR050641">
    <property type="entry name" value="RIFMO-like"/>
</dbReference>
<dbReference type="Pfam" id="PF21274">
    <property type="entry name" value="Rng_hyd_C"/>
    <property type="match status" value="1"/>
</dbReference>